<comment type="similarity">
    <text evidence="7">Belongs to the class I-like SAM-binding methyltransferase superfamily. rRNA adenine N(6)-methyltransferase family. RsmA subfamily.</text>
</comment>
<dbReference type="PANTHER" id="PTHR11727">
    <property type="entry name" value="DIMETHYLADENOSINE TRANSFERASE"/>
    <property type="match status" value="1"/>
</dbReference>
<comment type="catalytic activity">
    <reaction evidence="7">
        <text>adenosine(1518)/adenosine(1519) in 16S rRNA + 4 S-adenosyl-L-methionine = N(6)-dimethyladenosine(1518)/N(6)-dimethyladenosine(1519) in 16S rRNA + 4 S-adenosyl-L-homocysteine + 4 H(+)</text>
        <dbReference type="Rhea" id="RHEA:19609"/>
        <dbReference type="Rhea" id="RHEA-COMP:10232"/>
        <dbReference type="Rhea" id="RHEA-COMP:10233"/>
        <dbReference type="ChEBI" id="CHEBI:15378"/>
        <dbReference type="ChEBI" id="CHEBI:57856"/>
        <dbReference type="ChEBI" id="CHEBI:59789"/>
        <dbReference type="ChEBI" id="CHEBI:74411"/>
        <dbReference type="ChEBI" id="CHEBI:74493"/>
        <dbReference type="EC" id="2.1.1.182"/>
    </reaction>
</comment>
<dbReference type="SMART" id="SM00650">
    <property type="entry name" value="rADc"/>
    <property type="match status" value="1"/>
</dbReference>
<proteinExistence type="inferred from homology"/>
<dbReference type="KEGG" id="carl:PXC00_12525"/>
<evidence type="ECO:0000256" key="4">
    <source>
        <dbReference type="ARBA" id="ARBA00022679"/>
    </source>
</evidence>
<dbReference type="PROSITE" id="PS01131">
    <property type="entry name" value="RRNA_A_DIMETH"/>
    <property type="match status" value="1"/>
</dbReference>
<keyword evidence="2 7" id="KW-0698">rRNA processing</keyword>
<feature type="domain" description="Ribosomal RNA adenine methylase transferase N-terminal" evidence="9">
    <location>
        <begin position="34"/>
        <end position="209"/>
    </location>
</feature>
<dbReference type="CDD" id="cd02440">
    <property type="entry name" value="AdoMet_MTases"/>
    <property type="match status" value="1"/>
</dbReference>
<feature type="binding site" evidence="7 8">
    <location>
        <position position="124"/>
    </location>
    <ligand>
        <name>S-adenosyl-L-methionine</name>
        <dbReference type="ChEBI" id="CHEBI:59789"/>
    </ligand>
</feature>
<dbReference type="GO" id="GO:0003723">
    <property type="term" value="F:RNA binding"/>
    <property type="evidence" value="ECO:0007669"/>
    <property type="project" value="UniProtKB-UniRule"/>
</dbReference>
<dbReference type="EC" id="2.1.1.182" evidence="7"/>
<evidence type="ECO:0000259" key="9">
    <source>
        <dbReference type="SMART" id="SM00650"/>
    </source>
</evidence>
<dbReference type="SUPFAM" id="SSF53335">
    <property type="entry name" value="S-adenosyl-L-methionine-dependent methyltransferases"/>
    <property type="match status" value="1"/>
</dbReference>
<feature type="binding site" evidence="7 8">
    <location>
        <position position="27"/>
    </location>
    <ligand>
        <name>S-adenosyl-L-methionine</name>
        <dbReference type="ChEBI" id="CHEBI:59789"/>
    </ligand>
</feature>
<feature type="binding site" evidence="7 8">
    <location>
        <position position="100"/>
    </location>
    <ligand>
        <name>S-adenosyl-L-methionine</name>
        <dbReference type="ChEBI" id="CHEBI:59789"/>
    </ligand>
</feature>
<dbReference type="GO" id="GO:0005829">
    <property type="term" value="C:cytosol"/>
    <property type="evidence" value="ECO:0007669"/>
    <property type="project" value="TreeGrafter"/>
</dbReference>
<evidence type="ECO:0000256" key="5">
    <source>
        <dbReference type="ARBA" id="ARBA00022691"/>
    </source>
</evidence>
<keyword evidence="1 7" id="KW-0963">Cytoplasm</keyword>
<keyword evidence="6 7" id="KW-0694">RNA-binding</keyword>
<protein>
    <recommendedName>
        <fullName evidence="7">Ribosomal RNA small subunit methyltransferase A</fullName>
        <ecNumber evidence="7">2.1.1.182</ecNumber>
    </recommendedName>
    <alternativeName>
        <fullName evidence="7">16S rRNA (adenine(1518)-N(6)/adenine(1519)-N(6))-dimethyltransferase</fullName>
    </alternativeName>
    <alternativeName>
        <fullName evidence="7">16S rRNA dimethyladenosine transferase</fullName>
    </alternativeName>
    <alternativeName>
        <fullName evidence="7">16S rRNA dimethylase</fullName>
    </alternativeName>
    <alternativeName>
        <fullName evidence="7">S-adenosylmethionine-6-N', N'-adenosyl(rRNA) dimethyltransferase</fullName>
    </alternativeName>
</protein>
<dbReference type="PANTHER" id="PTHR11727:SF7">
    <property type="entry name" value="DIMETHYLADENOSINE TRANSFERASE-RELATED"/>
    <property type="match status" value="1"/>
</dbReference>
<dbReference type="NCBIfam" id="TIGR00755">
    <property type="entry name" value="ksgA"/>
    <property type="match status" value="1"/>
</dbReference>
<keyword evidence="11" id="KW-1185">Reference proteome</keyword>
<gene>
    <name evidence="7 10" type="primary">rsmA</name>
    <name evidence="7" type="synonym">ksgA</name>
    <name evidence="10" type="ORF">PXC00_12525</name>
</gene>
<organism evidence="10 11">
    <name type="scientific">Caproicibacterium argilliputei</name>
    <dbReference type="NCBI Taxonomy" id="3030016"/>
    <lineage>
        <taxon>Bacteria</taxon>
        <taxon>Bacillati</taxon>
        <taxon>Bacillota</taxon>
        <taxon>Clostridia</taxon>
        <taxon>Eubacteriales</taxon>
        <taxon>Oscillospiraceae</taxon>
        <taxon>Caproicibacterium</taxon>
    </lineage>
</organism>
<comment type="function">
    <text evidence="7">Specifically dimethylates two adjacent adenosines (A1518 and A1519) in the loop of a conserved hairpin near the 3'-end of 16S rRNA in the 30S particle. May play a critical role in biogenesis of 30S subunits.</text>
</comment>
<dbReference type="PROSITE" id="PS51689">
    <property type="entry name" value="SAM_RNA_A_N6_MT"/>
    <property type="match status" value="1"/>
</dbReference>
<reference evidence="10" key="2">
    <citation type="submission" date="2024-06" db="EMBL/GenBank/DDBJ databases">
        <title>Caproicibacterium argilliputei sp. nov, a novel caproic acid producing anaerobic bacterium isolated from pit mud.</title>
        <authorList>
            <person name="Xia S."/>
        </authorList>
    </citation>
    <scope>NUCLEOTIDE SEQUENCE</scope>
    <source>
        <strain evidence="10">ZCY20-5</strain>
    </source>
</reference>
<dbReference type="Gene3D" id="1.10.8.100">
    <property type="entry name" value="Ribosomal RNA adenine dimethylase-like, domain 2"/>
    <property type="match status" value="1"/>
</dbReference>
<feature type="binding site" evidence="7 8">
    <location>
        <position position="75"/>
    </location>
    <ligand>
        <name>S-adenosyl-L-methionine</name>
        <dbReference type="ChEBI" id="CHEBI:59789"/>
    </ligand>
</feature>
<dbReference type="RefSeq" id="WP_275844810.1">
    <property type="nucleotide sequence ID" value="NZ_CP135996.1"/>
</dbReference>
<reference evidence="10" key="1">
    <citation type="submission" date="2023-09" db="EMBL/GenBank/DDBJ databases">
        <authorList>
            <person name="Zeng C."/>
        </authorList>
    </citation>
    <scope>NUCLEOTIDE SEQUENCE</scope>
    <source>
        <strain evidence="10">ZCY20-5</strain>
    </source>
</reference>
<feature type="binding site" evidence="7 8">
    <location>
        <position position="29"/>
    </location>
    <ligand>
        <name>S-adenosyl-L-methionine</name>
        <dbReference type="ChEBI" id="CHEBI:59789"/>
    </ligand>
</feature>
<evidence type="ECO:0000256" key="3">
    <source>
        <dbReference type="ARBA" id="ARBA00022603"/>
    </source>
</evidence>
<dbReference type="EMBL" id="CP135996">
    <property type="protein sequence ID" value="WOC32003.1"/>
    <property type="molecule type" value="Genomic_DNA"/>
</dbReference>
<evidence type="ECO:0000256" key="6">
    <source>
        <dbReference type="ARBA" id="ARBA00022884"/>
    </source>
</evidence>
<dbReference type="Pfam" id="PF00398">
    <property type="entry name" value="RrnaAD"/>
    <property type="match status" value="1"/>
</dbReference>
<evidence type="ECO:0000256" key="2">
    <source>
        <dbReference type="ARBA" id="ARBA00022552"/>
    </source>
</evidence>
<dbReference type="InterPro" id="IPR023165">
    <property type="entry name" value="rRNA_Ade_diMease-like_C"/>
</dbReference>
<comment type="subcellular location">
    <subcellularLocation>
        <location evidence="7">Cytoplasm</location>
    </subcellularLocation>
</comment>
<evidence type="ECO:0000256" key="8">
    <source>
        <dbReference type="PROSITE-ProRule" id="PRU01026"/>
    </source>
</evidence>
<dbReference type="InterPro" id="IPR020596">
    <property type="entry name" value="rRNA_Ade_Mease_Trfase_CS"/>
</dbReference>
<evidence type="ECO:0000313" key="10">
    <source>
        <dbReference type="EMBL" id="WOC32003.1"/>
    </source>
</evidence>
<dbReference type="InterPro" id="IPR029063">
    <property type="entry name" value="SAM-dependent_MTases_sf"/>
</dbReference>
<dbReference type="FunFam" id="3.40.50.150:FF:000023">
    <property type="entry name" value="Ribosomal RNA small subunit methyltransferase A"/>
    <property type="match status" value="1"/>
</dbReference>
<accession>A0AA97DAG7</accession>
<evidence type="ECO:0000313" key="11">
    <source>
        <dbReference type="Proteomes" id="UP001300604"/>
    </source>
</evidence>
<dbReference type="InterPro" id="IPR020598">
    <property type="entry name" value="rRNA_Ade_methylase_Trfase_N"/>
</dbReference>
<dbReference type="Gene3D" id="3.40.50.150">
    <property type="entry name" value="Vaccinia Virus protein VP39"/>
    <property type="match status" value="1"/>
</dbReference>
<keyword evidence="5 7" id="KW-0949">S-adenosyl-L-methionine</keyword>
<evidence type="ECO:0000256" key="7">
    <source>
        <dbReference type="HAMAP-Rule" id="MF_00607"/>
    </source>
</evidence>
<dbReference type="Proteomes" id="UP001300604">
    <property type="component" value="Chromosome"/>
</dbReference>
<keyword evidence="4 7" id="KW-0808">Transferase</keyword>
<dbReference type="AlphaFoldDB" id="A0AA97DAG7"/>
<dbReference type="InterPro" id="IPR001737">
    <property type="entry name" value="KsgA/Erm"/>
</dbReference>
<dbReference type="HAMAP" id="MF_00607">
    <property type="entry name" value="16SrRNA_methyltr_A"/>
    <property type="match status" value="1"/>
</dbReference>
<dbReference type="InterPro" id="IPR011530">
    <property type="entry name" value="rRNA_adenine_dimethylase"/>
</dbReference>
<sequence>MDLSNISTIREVLTRHGFTFSKKLGQNFLINPTVCPRMAEACRAAAGVGVLEVGPGIGVLTTELAARAEKVCAVELDSRLLPVLSETLAAHENVHVVQGDVLKLDLPALLAQEFPRLKIAVCANLPYYITSPVIMKLLESRLPVESLTVMVQKEAAERLCAAPGTRACGAVSAAVWYYAEPELLFPVGRGSFLPSPNVDSAVIRLRIREQPPVRTADEASFFRVVRAAFCQRRKAAVNAVSAGLSLPKATVQAAFQALCLPETMRAEQFSLEQFAALTDRLYPVH</sequence>
<evidence type="ECO:0000256" key="1">
    <source>
        <dbReference type="ARBA" id="ARBA00022490"/>
    </source>
</evidence>
<dbReference type="GO" id="GO:0052908">
    <property type="term" value="F:16S rRNA (adenine(1518)-N(6)/adenine(1519)-N(6))-dimethyltransferase activity"/>
    <property type="evidence" value="ECO:0007669"/>
    <property type="project" value="UniProtKB-EC"/>
</dbReference>
<feature type="binding site" evidence="7 8">
    <location>
        <position position="54"/>
    </location>
    <ligand>
        <name>S-adenosyl-L-methionine</name>
        <dbReference type="ChEBI" id="CHEBI:59789"/>
    </ligand>
</feature>
<keyword evidence="3 7" id="KW-0489">Methyltransferase</keyword>
<name>A0AA97DAG7_9FIRM</name>